<organism evidence="7 8">
    <name type="scientific">Seminavis robusta</name>
    <dbReference type="NCBI Taxonomy" id="568900"/>
    <lineage>
        <taxon>Eukaryota</taxon>
        <taxon>Sar</taxon>
        <taxon>Stramenopiles</taxon>
        <taxon>Ochrophyta</taxon>
        <taxon>Bacillariophyta</taxon>
        <taxon>Bacillariophyceae</taxon>
        <taxon>Bacillariophycidae</taxon>
        <taxon>Naviculales</taxon>
        <taxon>Naviculaceae</taxon>
        <taxon>Seminavis</taxon>
    </lineage>
</organism>
<gene>
    <name evidence="7" type="ORF">SEMRO_1616_G286260.1</name>
</gene>
<dbReference type="EMBL" id="CAICTM010001614">
    <property type="protein sequence ID" value="CAB9525007.1"/>
    <property type="molecule type" value="Genomic_DNA"/>
</dbReference>
<proteinExistence type="inferred from homology"/>
<dbReference type="InterPro" id="IPR051091">
    <property type="entry name" value="O-Glucosyltr/Glycosyltrsf_90"/>
</dbReference>
<dbReference type="PANTHER" id="PTHR12203">
    <property type="entry name" value="KDEL LYS-ASP-GLU-LEU CONTAINING - RELATED"/>
    <property type="match status" value="1"/>
</dbReference>
<evidence type="ECO:0000256" key="5">
    <source>
        <dbReference type="SAM" id="Phobius"/>
    </source>
</evidence>
<comment type="similarity">
    <text evidence="1">Belongs to the glycosyltransferase 90 family.</text>
</comment>
<keyword evidence="3" id="KW-0175">Coiled coil</keyword>
<dbReference type="Proteomes" id="UP001153069">
    <property type="component" value="Unassembled WGS sequence"/>
</dbReference>
<dbReference type="AlphaFoldDB" id="A0A9N8END1"/>
<feature type="region of interest" description="Disordered" evidence="4">
    <location>
        <begin position="1"/>
        <end position="30"/>
    </location>
</feature>
<feature type="compositionally biased region" description="Low complexity" evidence="4">
    <location>
        <begin position="1"/>
        <end position="21"/>
    </location>
</feature>
<accession>A0A9N8END1</accession>
<evidence type="ECO:0000259" key="6">
    <source>
        <dbReference type="SMART" id="SM00672"/>
    </source>
</evidence>
<feature type="transmembrane region" description="Helical" evidence="5">
    <location>
        <begin position="37"/>
        <end position="55"/>
    </location>
</feature>
<keyword evidence="2" id="KW-0808">Transferase</keyword>
<dbReference type="GO" id="GO:0016740">
    <property type="term" value="F:transferase activity"/>
    <property type="evidence" value="ECO:0007669"/>
    <property type="project" value="UniProtKB-KW"/>
</dbReference>
<name>A0A9N8END1_9STRA</name>
<evidence type="ECO:0000256" key="2">
    <source>
        <dbReference type="ARBA" id="ARBA00022679"/>
    </source>
</evidence>
<dbReference type="SMART" id="SM00672">
    <property type="entry name" value="CAP10"/>
    <property type="match status" value="1"/>
</dbReference>
<keyword evidence="5" id="KW-1133">Transmembrane helix</keyword>
<evidence type="ECO:0000256" key="4">
    <source>
        <dbReference type="SAM" id="MobiDB-lite"/>
    </source>
</evidence>
<dbReference type="PANTHER" id="PTHR12203:SF35">
    <property type="entry name" value="PROTEIN O-GLUCOSYLTRANSFERASE 1"/>
    <property type="match status" value="1"/>
</dbReference>
<protein>
    <submittedName>
        <fullName evidence="7">KDEL motif-containing protein 2</fullName>
    </submittedName>
</protein>
<comment type="caution">
    <text evidence="7">The sequence shown here is derived from an EMBL/GenBank/DDBJ whole genome shotgun (WGS) entry which is preliminary data.</text>
</comment>
<reference evidence="7" key="1">
    <citation type="submission" date="2020-06" db="EMBL/GenBank/DDBJ databases">
        <authorList>
            <consortium name="Plant Systems Biology data submission"/>
        </authorList>
    </citation>
    <scope>NUCLEOTIDE SEQUENCE</scope>
    <source>
        <strain evidence="7">D6</strain>
    </source>
</reference>
<sequence>MGFSNGSSPPASSSSINTNSTQHPVSRNAATNRKGQVMGVLAVVGCLLIFQYQIAEHRMNMEQMTIELEMLHGKNHKLQQKLQKLLDTEDSSQQKTKKASLQDDNIQSLQAELQAAKQTAMTQQQETQTSLTQHQKLMEDLTRQIHTLQTAKNPEIQSLRTELQTLQAHQKKYSTYAASSISKNQIATMLSLPSPQELANRPQFPATKFTPHVRELLEVIDNVTLHLPDDAADPWAFDPHKYCALGYHIFVDQPYTPPTVIECNPDNAWCLYFRHLFQNASRVLPYNVSIGESQGDMVRSKTAMGWGQCFASSGPDQGGFSMNNFQDVKEQMEKADEHDGISYKHVHNITWEKRHRIPVFRGHPRMPEKPVWKANPGRCEKETLQSGKFGERARAVLFSLKYPKLLNARVKYSWHPCQIYNATNGMDQLFGWGPKYHRDEDIQIPSSSYYTEYQVVVVLGGIGAAFRTPKHLSAGQAIVLQRFKYEEWFYKYMTPYVHYIPLKENLSDLKEVMEWVRDNPQKVQQIAENGKKFYHEYLSFPKNDEHWYELIWRLAELIHDKGPERLKTGTVRTIWPAPIVPWRFLRDPTTGVFVEEERSKTRQPYLDADKITGEFTKP</sequence>
<evidence type="ECO:0000313" key="8">
    <source>
        <dbReference type="Proteomes" id="UP001153069"/>
    </source>
</evidence>
<feature type="domain" description="Glycosyl transferase CAP10" evidence="6">
    <location>
        <begin position="310"/>
        <end position="561"/>
    </location>
</feature>
<dbReference type="OrthoDB" id="48852at2759"/>
<evidence type="ECO:0000256" key="3">
    <source>
        <dbReference type="SAM" id="Coils"/>
    </source>
</evidence>
<evidence type="ECO:0000256" key="1">
    <source>
        <dbReference type="ARBA" id="ARBA00010118"/>
    </source>
</evidence>
<keyword evidence="8" id="KW-1185">Reference proteome</keyword>
<dbReference type="InterPro" id="IPR006598">
    <property type="entry name" value="CAP10"/>
</dbReference>
<dbReference type="Pfam" id="PF05686">
    <property type="entry name" value="Glyco_transf_90"/>
    <property type="match status" value="1"/>
</dbReference>
<keyword evidence="5" id="KW-0812">Transmembrane</keyword>
<feature type="coiled-coil region" evidence="3">
    <location>
        <begin position="61"/>
        <end position="151"/>
    </location>
</feature>
<evidence type="ECO:0000313" key="7">
    <source>
        <dbReference type="EMBL" id="CAB9525007.1"/>
    </source>
</evidence>
<keyword evidence="5" id="KW-0472">Membrane</keyword>